<dbReference type="AlphaFoldDB" id="A0A5P9QG39"/>
<protein>
    <submittedName>
        <fullName evidence="5">UPF0749 protein</fullName>
    </submittedName>
</protein>
<dbReference type="Proteomes" id="UP000326702">
    <property type="component" value="Chromosome"/>
</dbReference>
<evidence type="ECO:0000256" key="2">
    <source>
        <dbReference type="SAM" id="Coils"/>
    </source>
</evidence>
<evidence type="ECO:0000256" key="4">
    <source>
        <dbReference type="SAM" id="Phobius"/>
    </source>
</evidence>
<evidence type="ECO:0000256" key="3">
    <source>
        <dbReference type="SAM" id="MobiDB-lite"/>
    </source>
</evidence>
<keyword evidence="2" id="KW-0175">Coiled coil</keyword>
<gene>
    <name evidence="5" type="ORF">KDY119_03766</name>
</gene>
<dbReference type="GO" id="GO:0005886">
    <property type="term" value="C:plasma membrane"/>
    <property type="evidence" value="ECO:0007669"/>
    <property type="project" value="TreeGrafter"/>
</dbReference>
<feature type="coiled-coil region" evidence="2">
    <location>
        <begin position="78"/>
        <end position="105"/>
    </location>
</feature>
<dbReference type="KEGG" id="lxl:KDY119_03766"/>
<dbReference type="InterPro" id="IPR010273">
    <property type="entry name" value="DUF881"/>
</dbReference>
<feature type="region of interest" description="Disordered" evidence="3">
    <location>
        <begin position="259"/>
        <end position="280"/>
    </location>
</feature>
<keyword evidence="4" id="KW-0472">Membrane</keyword>
<dbReference type="Pfam" id="PF05949">
    <property type="entry name" value="DUF881"/>
    <property type="match status" value="1"/>
</dbReference>
<dbReference type="Gene3D" id="3.30.70.1880">
    <property type="entry name" value="Protein of unknown function DUF881"/>
    <property type="match status" value="1"/>
</dbReference>
<reference evidence="5 6" key="1">
    <citation type="submission" date="2019-10" db="EMBL/GenBank/DDBJ databases">
        <title>Genome sequence of Luteimicrobium xylanilyticum HY-24.</title>
        <authorList>
            <person name="Kim D.Y."/>
            <person name="Park H.-Y."/>
        </authorList>
    </citation>
    <scope>NUCLEOTIDE SEQUENCE [LARGE SCALE GENOMIC DNA]</scope>
    <source>
        <strain evidence="5 6">HY-24</strain>
    </source>
</reference>
<comment type="similarity">
    <text evidence="1">Belongs to the UPF0749 family.</text>
</comment>
<name>A0A5P9QG39_9MICO</name>
<keyword evidence="6" id="KW-1185">Reference proteome</keyword>
<feature type="transmembrane region" description="Helical" evidence="4">
    <location>
        <begin position="41"/>
        <end position="63"/>
    </location>
</feature>
<evidence type="ECO:0000256" key="1">
    <source>
        <dbReference type="ARBA" id="ARBA00009108"/>
    </source>
</evidence>
<keyword evidence="4" id="KW-1133">Transmembrane helix</keyword>
<dbReference type="EMBL" id="CP045529">
    <property type="protein sequence ID" value="QFV00230.1"/>
    <property type="molecule type" value="Genomic_DNA"/>
</dbReference>
<evidence type="ECO:0000313" key="5">
    <source>
        <dbReference type="EMBL" id="QFV00230.1"/>
    </source>
</evidence>
<evidence type="ECO:0000313" key="6">
    <source>
        <dbReference type="Proteomes" id="UP000326702"/>
    </source>
</evidence>
<keyword evidence="4" id="KW-0812">Transmembrane</keyword>
<dbReference type="PANTHER" id="PTHR37313">
    <property type="entry name" value="UPF0749 PROTEIN RV1825"/>
    <property type="match status" value="1"/>
</dbReference>
<accession>A0A5P9QG39</accession>
<sequence>MGAMTAPEGTRHRESHDPAVDAHSGVVAAVRARLAPRRLRAALSVALVLALAGVLFTASAQLARGTERRHPEDLPQLVESESDRADALAAKVQGLQSQVDRLTAAEPGAVPTGDADTMENSGVEAGLVPVDGPGVVVSLTDAPTTGNYPAEITPDDLVVHQQDVQAVINALWAGGAEAMMLQDQRVTATTAFRCVGNVLSLGGRLYSPPFKVSAIGDPDALRAALDRSPEIAIYKQYVQAVDLGWSVKDDDHLALPAAPPSSLEYATVPKGTDPFSDASK</sequence>
<organism evidence="5 6">
    <name type="scientific">Luteimicrobium xylanilyticum</name>
    <dbReference type="NCBI Taxonomy" id="1133546"/>
    <lineage>
        <taxon>Bacteria</taxon>
        <taxon>Bacillati</taxon>
        <taxon>Actinomycetota</taxon>
        <taxon>Actinomycetes</taxon>
        <taxon>Micrococcales</taxon>
        <taxon>Luteimicrobium</taxon>
    </lineage>
</organism>
<proteinExistence type="inferred from homology"/>
<dbReference type="PANTHER" id="PTHR37313:SF4">
    <property type="entry name" value="CONSERVED MEMBRANE PROTEIN-RELATED"/>
    <property type="match status" value="1"/>
</dbReference>